<dbReference type="EMBL" id="VSRR010067089">
    <property type="protein sequence ID" value="MPC85021.1"/>
    <property type="molecule type" value="Genomic_DNA"/>
</dbReference>
<keyword evidence="3" id="KW-1185">Reference proteome</keyword>
<protein>
    <submittedName>
        <fullName evidence="2">Uncharacterized protein</fullName>
    </submittedName>
</protein>
<sequence length="96" mass="10415">MFMCNVQQMCGGRRGVSCLCFPLPVLYKVKAVPQSCIPPRAVHLTESYNPKERASDPTTQATSPVAVSGAQCERRKKDCCVHLSAPEQYTGQAAGK</sequence>
<gene>
    <name evidence="2" type="ORF">E2C01_079779</name>
</gene>
<feature type="region of interest" description="Disordered" evidence="1">
    <location>
        <begin position="47"/>
        <end position="69"/>
    </location>
</feature>
<dbReference type="AlphaFoldDB" id="A0A5B7IHS1"/>
<evidence type="ECO:0000256" key="1">
    <source>
        <dbReference type="SAM" id="MobiDB-lite"/>
    </source>
</evidence>
<evidence type="ECO:0000313" key="3">
    <source>
        <dbReference type="Proteomes" id="UP000324222"/>
    </source>
</evidence>
<comment type="caution">
    <text evidence="2">The sequence shown here is derived from an EMBL/GenBank/DDBJ whole genome shotgun (WGS) entry which is preliminary data.</text>
</comment>
<reference evidence="2 3" key="1">
    <citation type="submission" date="2019-05" db="EMBL/GenBank/DDBJ databases">
        <title>Another draft genome of Portunus trituberculatus and its Hox gene families provides insights of decapod evolution.</title>
        <authorList>
            <person name="Jeong J.-H."/>
            <person name="Song I."/>
            <person name="Kim S."/>
            <person name="Choi T."/>
            <person name="Kim D."/>
            <person name="Ryu S."/>
            <person name="Kim W."/>
        </authorList>
    </citation>
    <scope>NUCLEOTIDE SEQUENCE [LARGE SCALE GENOMIC DNA]</scope>
    <source>
        <tissue evidence="2">Muscle</tissue>
    </source>
</reference>
<name>A0A5B7IHS1_PORTR</name>
<accession>A0A5B7IHS1</accession>
<feature type="compositionally biased region" description="Polar residues" evidence="1">
    <location>
        <begin position="56"/>
        <end position="65"/>
    </location>
</feature>
<organism evidence="2 3">
    <name type="scientific">Portunus trituberculatus</name>
    <name type="common">Swimming crab</name>
    <name type="synonym">Neptunus trituberculatus</name>
    <dbReference type="NCBI Taxonomy" id="210409"/>
    <lineage>
        <taxon>Eukaryota</taxon>
        <taxon>Metazoa</taxon>
        <taxon>Ecdysozoa</taxon>
        <taxon>Arthropoda</taxon>
        <taxon>Crustacea</taxon>
        <taxon>Multicrustacea</taxon>
        <taxon>Malacostraca</taxon>
        <taxon>Eumalacostraca</taxon>
        <taxon>Eucarida</taxon>
        <taxon>Decapoda</taxon>
        <taxon>Pleocyemata</taxon>
        <taxon>Brachyura</taxon>
        <taxon>Eubrachyura</taxon>
        <taxon>Portunoidea</taxon>
        <taxon>Portunidae</taxon>
        <taxon>Portuninae</taxon>
        <taxon>Portunus</taxon>
    </lineage>
</organism>
<proteinExistence type="predicted"/>
<dbReference type="Proteomes" id="UP000324222">
    <property type="component" value="Unassembled WGS sequence"/>
</dbReference>
<evidence type="ECO:0000313" key="2">
    <source>
        <dbReference type="EMBL" id="MPC85021.1"/>
    </source>
</evidence>